<gene>
    <name evidence="1" type="ORF">FL622_16335</name>
</gene>
<reference evidence="1 2" key="1">
    <citation type="submission" date="2019-07" db="EMBL/GenBank/DDBJ databases">
        <title>Insights of Desulfuromonas acetexigens electromicrobiology.</title>
        <authorList>
            <person name="Katuri K."/>
            <person name="Sapireddy V."/>
            <person name="Shaw D.R."/>
            <person name="Saikaly P."/>
        </authorList>
    </citation>
    <scope>NUCLEOTIDE SEQUENCE [LARGE SCALE GENOMIC DNA]</scope>
    <source>
        <strain evidence="1 2">2873</strain>
    </source>
</reference>
<sequence length="67" mass="7642">MEVWKMVEPVGKVAKSWLLEWLPSRTGTVATEPAAGRDEREWARRLADLHAECDALRGRMGRRSYSA</sequence>
<evidence type="ECO:0000313" key="2">
    <source>
        <dbReference type="Proteomes" id="UP000317155"/>
    </source>
</evidence>
<dbReference type="EMBL" id="VJVV01000018">
    <property type="protein sequence ID" value="TRO78408.1"/>
    <property type="molecule type" value="Genomic_DNA"/>
</dbReference>
<keyword evidence="2" id="KW-1185">Reference proteome</keyword>
<dbReference type="Proteomes" id="UP000317155">
    <property type="component" value="Unassembled WGS sequence"/>
</dbReference>
<dbReference type="RefSeq" id="WP_092055150.1">
    <property type="nucleotide sequence ID" value="NZ_FOJJ01000010.1"/>
</dbReference>
<name>A0A550J5A2_9BACT</name>
<proteinExistence type="predicted"/>
<protein>
    <submittedName>
        <fullName evidence="1">Uncharacterized protein</fullName>
    </submittedName>
</protein>
<accession>A0A550J5A2</accession>
<organism evidence="1 2">
    <name type="scientific">Trichloromonas acetexigens</name>
    <dbReference type="NCBI Taxonomy" id="38815"/>
    <lineage>
        <taxon>Bacteria</taxon>
        <taxon>Pseudomonadati</taxon>
        <taxon>Thermodesulfobacteriota</taxon>
        <taxon>Desulfuromonadia</taxon>
        <taxon>Desulfuromonadales</taxon>
        <taxon>Trichloromonadaceae</taxon>
        <taxon>Trichloromonas</taxon>
    </lineage>
</organism>
<evidence type="ECO:0000313" key="1">
    <source>
        <dbReference type="EMBL" id="TRO78408.1"/>
    </source>
</evidence>
<dbReference type="AlphaFoldDB" id="A0A550J5A2"/>
<comment type="caution">
    <text evidence="1">The sequence shown here is derived from an EMBL/GenBank/DDBJ whole genome shotgun (WGS) entry which is preliminary data.</text>
</comment>